<dbReference type="Gene3D" id="3.40.50.720">
    <property type="entry name" value="NAD(P)-binding Rossmann-like Domain"/>
    <property type="match status" value="1"/>
</dbReference>
<evidence type="ECO:0000256" key="2">
    <source>
        <dbReference type="ARBA" id="ARBA00007637"/>
    </source>
</evidence>
<dbReference type="EMBL" id="JACERN010000001">
    <property type="protein sequence ID" value="MBA4706814.1"/>
    <property type="molecule type" value="Genomic_DNA"/>
</dbReference>
<dbReference type="Pfam" id="PF01370">
    <property type="entry name" value="Epimerase"/>
    <property type="match status" value="1"/>
</dbReference>
<organism evidence="4 5">
    <name type="scientific">Aquitalea aquatica</name>
    <dbReference type="NCBI Taxonomy" id="3044273"/>
    <lineage>
        <taxon>Bacteria</taxon>
        <taxon>Pseudomonadati</taxon>
        <taxon>Pseudomonadota</taxon>
        <taxon>Betaproteobacteria</taxon>
        <taxon>Neisseriales</taxon>
        <taxon>Chromobacteriaceae</taxon>
        <taxon>Aquitalea</taxon>
    </lineage>
</organism>
<keyword evidence="5" id="KW-1185">Reference proteome</keyword>
<dbReference type="AlphaFoldDB" id="A0A838Y7N0"/>
<dbReference type="InterPro" id="IPR001509">
    <property type="entry name" value="Epimerase_deHydtase"/>
</dbReference>
<evidence type="ECO:0000313" key="5">
    <source>
        <dbReference type="Proteomes" id="UP000545606"/>
    </source>
</evidence>
<dbReference type="Gene3D" id="3.90.25.10">
    <property type="entry name" value="UDP-galactose 4-epimerase, domain 1"/>
    <property type="match status" value="1"/>
</dbReference>
<dbReference type="PANTHER" id="PTHR43000">
    <property type="entry name" value="DTDP-D-GLUCOSE 4,6-DEHYDRATASE-RELATED"/>
    <property type="match status" value="1"/>
</dbReference>
<comment type="similarity">
    <text evidence="2">Belongs to the NAD(P)-dependent epimerase/dehydratase family.</text>
</comment>
<protein>
    <submittedName>
        <fullName evidence="4">CDP-glucose 4,6-dehydratase</fullName>
        <ecNumber evidence="4">4.2.1.45</ecNumber>
    </submittedName>
</protein>
<name>A0A838Y7N0_9NEIS</name>
<dbReference type="InterPro" id="IPR036291">
    <property type="entry name" value="NAD(P)-bd_dom_sf"/>
</dbReference>
<dbReference type="GO" id="GO:0047733">
    <property type="term" value="F:CDP-glucose 4,6-dehydratase activity"/>
    <property type="evidence" value="ECO:0007669"/>
    <property type="project" value="UniProtKB-EC"/>
</dbReference>
<keyword evidence="4" id="KW-0456">Lyase</keyword>
<dbReference type="Proteomes" id="UP000545606">
    <property type="component" value="Unassembled WGS sequence"/>
</dbReference>
<feature type="domain" description="NAD-dependent epimerase/dehydratase" evidence="3">
    <location>
        <begin position="11"/>
        <end position="243"/>
    </location>
</feature>
<dbReference type="NCBIfam" id="TIGR02622">
    <property type="entry name" value="CDP_4_6_dhtase"/>
    <property type="match status" value="1"/>
</dbReference>
<proteinExistence type="inferred from homology"/>
<comment type="pathway">
    <text evidence="1">Bacterial outer membrane biogenesis; LPS O-antigen biosynthesis.</text>
</comment>
<accession>A0A838Y7N0</accession>
<evidence type="ECO:0000256" key="1">
    <source>
        <dbReference type="ARBA" id="ARBA00005125"/>
    </source>
</evidence>
<dbReference type="InterPro" id="IPR013445">
    <property type="entry name" value="CDP_4_6_deHydtase"/>
</dbReference>
<dbReference type="SUPFAM" id="SSF51735">
    <property type="entry name" value="NAD(P)-binding Rossmann-fold domains"/>
    <property type="match status" value="1"/>
</dbReference>
<dbReference type="EC" id="4.2.1.45" evidence="4"/>
<comment type="caution">
    <text evidence="4">The sequence shown here is derived from an EMBL/GenBank/DDBJ whole genome shotgun (WGS) entry which is preliminary data.</text>
</comment>
<evidence type="ECO:0000259" key="3">
    <source>
        <dbReference type="Pfam" id="PF01370"/>
    </source>
</evidence>
<sequence length="354" mass="39203">MNPQFWHGRKVLLTGHTGFKGSWLSLMLAGFGTRLAGYALPAEPVSLFRQAGLDVLFELHAEQDVRDPAMLAQVMQQFSPELVIHLAAQPLVRRSYAQPLETWSSNVMGTAHLLEAARHCPSVQAVLVVTSDKCYQNQHWQWGYRESDPLGGHDPYSASKAATELVVQSYRQSYFETTGPLLATARAGNVIGGGDWSEDRLIPDIVRGMQHSTPARIRFPGATRPWQHVLSCLDGYLTLSERLLAGERNLAQPFNFGPAAADNLTVLHVLQALQASWPALRWELGDESPLHEAALLALDATRANLQLAWRPALSLEQGLQWTADWYRQAVAAPDLARVLTEQQIADYLVLSARS</sequence>
<dbReference type="RefSeq" id="WP_181834188.1">
    <property type="nucleotide sequence ID" value="NZ_JACERN010000001.1"/>
</dbReference>
<gene>
    <name evidence="4" type="primary">rfbG</name>
    <name evidence="4" type="ORF">H2Z84_00240</name>
</gene>
<reference evidence="4 5" key="1">
    <citation type="submission" date="2020-07" db="EMBL/GenBank/DDBJ databases">
        <title>Draft genome sequence of violacein-producing bacteria and related species.</title>
        <authorList>
            <person name="Wilson H.S."/>
            <person name="De Leon M.E."/>
        </authorList>
    </citation>
    <scope>NUCLEOTIDE SEQUENCE [LARGE SCALE GENOMIC DNA]</scope>
    <source>
        <strain evidence="4 5">HSC-21Su07</strain>
    </source>
</reference>
<evidence type="ECO:0000313" key="4">
    <source>
        <dbReference type="EMBL" id="MBA4706814.1"/>
    </source>
</evidence>